<dbReference type="KEGG" id="yag:AABB28_03035"/>
<gene>
    <name evidence="1" type="ORF">AABB28_03035</name>
</gene>
<sequence length="314" mass="36120">MSMNDRQLAIDINLTDLSANDWLGRIDDFCEDHGFFEQLGREHCAGFLEAGNKLLVTFENAQFVRENNLDAEPRGFAYTRHEGWSLLSLFSFKESWFRDHHVYAFFDRLVDDGFFDDFEKIVFHGAGGGASYAAAAYSVTAPGATVIALRPQATLDAELAGWDPRYKHARKKDFNERYGYAPEMTDGADKAFIAFDPFQRLDACHAALFRRPQVIALPCPLLGDDLDQAFDRMGIHDVIIKLAMDDILDRRRFTRLLRARRYDPTYVRSLVRRLIVTGHPRLALIICEYMIRRGHKAFFIDKREELTPTEDIHT</sequence>
<organism evidence="1 2">
    <name type="scientific">Yoonia algicola</name>
    <dbReference type="NCBI Taxonomy" id="3137368"/>
    <lineage>
        <taxon>Bacteria</taxon>
        <taxon>Pseudomonadati</taxon>
        <taxon>Pseudomonadota</taxon>
        <taxon>Alphaproteobacteria</taxon>
        <taxon>Rhodobacterales</taxon>
        <taxon>Paracoccaceae</taxon>
        <taxon>Yoonia</taxon>
    </lineage>
</organism>
<dbReference type="EMBL" id="CP151762">
    <property type="protein sequence ID" value="WZU64291.1"/>
    <property type="molecule type" value="Genomic_DNA"/>
</dbReference>
<evidence type="ECO:0000313" key="2">
    <source>
        <dbReference type="Proteomes" id="UP001451782"/>
    </source>
</evidence>
<protein>
    <submittedName>
        <fullName evidence="1">Phosphoadenosine phosphosulfate reductase</fullName>
    </submittedName>
</protein>
<dbReference type="Proteomes" id="UP001451782">
    <property type="component" value="Chromosome"/>
</dbReference>
<keyword evidence="2" id="KW-1185">Reference proteome</keyword>
<dbReference type="RefSeq" id="WP_342070657.1">
    <property type="nucleotide sequence ID" value="NZ_CP151762.1"/>
</dbReference>
<accession>A0AAN0NFI8</accession>
<name>A0AAN0NFI8_9RHOB</name>
<evidence type="ECO:0000313" key="1">
    <source>
        <dbReference type="EMBL" id="WZU64291.1"/>
    </source>
</evidence>
<reference evidence="1 2" key="1">
    <citation type="submission" date="2024-04" db="EMBL/GenBank/DDBJ databases">
        <title>Phylogenomic analyses of a clade within the roseobacter group suggest taxonomic reassignments of species of the genera Aestuariivita, Citreicella, Loktanella, Nautella, Pelagibaca, Ruegeria, Thalassobius, Thiobacimonas and Tropicibacter, and the proposal o.</title>
        <authorList>
            <person name="Jeon C.O."/>
        </authorList>
    </citation>
    <scope>NUCLEOTIDE SEQUENCE [LARGE SCALE GENOMIC DNA]</scope>
    <source>
        <strain evidence="1 2">G8-12</strain>
    </source>
</reference>
<proteinExistence type="predicted"/>
<dbReference type="AlphaFoldDB" id="A0AAN0NFI8"/>